<dbReference type="Pfam" id="PF16477">
    <property type="entry name" value="DUF5054"/>
    <property type="match status" value="1"/>
</dbReference>
<protein>
    <submittedName>
        <fullName evidence="1">Glycoside hydrolase family 38</fullName>
    </submittedName>
</protein>
<dbReference type="InterPro" id="IPR011330">
    <property type="entry name" value="Glyco_hydro/deAcase_b/a-brl"/>
</dbReference>
<keyword evidence="1" id="KW-0378">Hydrolase</keyword>
<dbReference type="GO" id="GO:0005975">
    <property type="term" value="P:carbohydrate metabolic process"/>
    <property type="evidence" value="ECO:0007669"/>
    <property type="project" value="InterPro"/>
</dbReference>
<gene>
    <name evidence="1" type="ORF">Fadolivirus_1_501</name>
</gene>
<dbReference type="PROSITE" id="PS51257">
    <property type="entry name" value="PROKAR_LIPOPROTEIN"/>
    <property type="match status" value="1"/>
</dbReference>
<evidence type="ECO:0000313" key="1">
    <source>
        <dbReference type="EMBL" id="QKF93959.1"/>
    </source>
</evidence>
<organism evidence="1 2">
    <name type="scientific">Fadolivirus FV1/VV64</name>
    <dbReference type="NCBI Taxonomy" id="3070911"/>
    <lineage>
        <taxon>Viruses</taxon>
        <taxon>Varidnaviria</taxon>
        <taxon>Bamfordvirae</taxon>
        <taxon>Nucleocytoviricota</taxon>
        <taxon>Megaviricetes</taxon>
        <taxon>Imitervirales</taxon>
        <taxon>Mimiviridae</taxon>
        <taxon>Klosneuvirinae</taxon>
        <taxon>Fadolivirus</taxon>
        <taxon>Fadolivirus algeromassiliense</taxon>
    </lineage>
</organism>
<sequence length="712" mass="81749">MNKLYEKMIRLLIVLSFLVLSSCQQIKKVHVIMSNHLDVGYTLENPKKSFPAYSISVINKYFTEHFPQIITNINDLSNQNINYIFTTHAWLVRLYLHCDPNYIPSVSNIILQCPSDDAVQKFRQGIVNGHITWHGYPMNTFTEMQNEYIVRSHLRLVHDLDDEFGLPHKTVVSQRDVPGMTAGILPIFVSNGIRAISVGVNVQTSSPAVPRIFRWQHPTNSSIELLALWNANGYGDIFTDNAVTIPDYDEALVFYWRNDNTGPGTADEVIGILSLIQEQYPNATVFSSSFEKYISNLQGQIHKLPIVKGEIGDTWNYGLATDPKKVQQYRHILRFIDNKKKLNQWPENDPIIKQFIFQLLKITEHTWGLDQGTYFNDILNWANEDFIQVTNTSAYRSIIMSWVEQREYISQSLMSKHSVLQELDKELFTLNNMYNSTLNSIKQSSSINSLKQTCGNWNILFGSDGNVKGLYSLTLNRAILNDLYFSHQTLDSQDVENYIYNYSKCAGECPYWVEQDFGKVNLLLTKTVSGIFKTKTIKIVKKQDSCIYTIISKPFNTSSYGPPSYVYTVLDLTNNSTISITLLINNKTKTRLPEAYWLTIIPTNKYNWNVHKVNSMIPISNIITNGTMHMHGTIDGIHGFNPNSVLNIRPIDSALVSFNTQSPYPTPFNKINNVTSIHFMLWTNVWGTDFPLWYPFIETDKNIVYRFSLEIN</sequence>
<accession>A0A7D3QVV0</accession>
<dbReference type="Proteomes" id="UP001162001">
    <property type="component" value="Segment"/>
</dbReference>
<dbReference type="CDD" id="cd10791">
    <property type="entry name" value="GH38N_AMII_like_1"/>
    <property type="match status" value="1"/>
</dbReference>
<reference evidence="1 2" key="1">
    <citation type="submission" date="2020-04" db="EMBL/GenBank/DDBJ databases">
        <title>Advantages and limits of metagenomic assembly and binning of a giant virus.</title>
        <authorList>
            <person name="Schulz F."/>
            <person name="Andreani J."/>
            <person name="Francis R."/>
            <person name="Boudjemaa H."/>
            <person name="Bou Khalil J.Y."/>
            <person name="Lee J."/>
            <person name="La Scola B."/>
            <person name="Woyke T."/>
        </authorList>
    </citation>
    <scope>NUCLEOTIDE SEQUENCE [LARGE SCALE GENOMIC DNA]</scope>
    <source>
        <strain evidence="1 2">FV1/VV64</strain>
    </source>
</reference>
<dbReference type="InterPro" id="IPR032482">
    <property type="entry name" value="DUF5054"/>
</dbReference>
<dbReference type="GO" id="GO:0016787">
    <property type="term" value="F:hydrolase activity"/>
    <property type="evidence" value="ECO:0007669"/>
    <property type="project" value="UniProtKB-KW"/>
</dbReference>
<dbReference type="SUPFAM" id="SSF88713">
    <property type="entry name" value="Glycoside hydrolase/deacetylase"/>
    <property type="match status" value="1"/>
</dbReference>
<dbReference type="EMBL" id="MT418680">
    <property type="protein sequence ID" value="QKF93959.1"/>
    <property type="molecule type" value="Genomic_DNA"/>
</dbReference>
<evidence type="ECO:0000313" key="2">
    <source>
        <dbReference type="Proteomes" id="UP001162001"/>
    </source>
</evidence>
<proteinExistence type="predicted"/>
<keyword evidence="2" id="KW-1185">Reference proteome</keyword>
<name>A0A7D3QVV0_9VIRU</name>